<organism evidence="12 13">
    <name type="scientific">Brachionus calyciflorus</name>
    <dbReference type="NCBI Taxonomy" id="104777"/>
    <lineage>
        <taxon>Eukaryota</taxon>
        <taxon>Metazoa</taxon>
        <taxon>Spiralia</taxon>
        <taxon>Gnathifera</taxon>
        <taxon>Rotifera</taxon>
        <taxon>Eurotatoria</taxon>
        <taxon>Monogononta</taxon>
        <taxon>Pseudotrocha</taxon>
        <taxon>Ploima</taxon>
        <taxon>Brachionidae</taxon>
        <taxon>Brachionus</taxon>
    </lineage>
</organism>
<feature type="domain" description="Intraflagellar transport protein 122 homolog TPR" evidence="11">
    <location>
        <begin position="561"/>
        <end position="944"/>
    </location>
</feature>
<dbReference type="OrthoDB" id="10255582at2759"/>
<dbReference type="InterPro" id="IPR036322">
    <property type="entry name" value="WD40_repeat_dom_sf"/>
</dbReference>
<feature type="domain" description="IFT122 zinc ribbon" evidence="10">
    <location>
        <begin position="1000"/>
        <end position="1042"/>
    </location>
</feature>
<dbReference type="GO" id="GO:0061512">
    <property type="term" value="P:protein localization to cilium"/>
    <property type="evidence" value="ECO:0007669"/>
    <property type="project" value="TreeGrafter"/>
</dbReference>
<feature type="repeat" description="WD" evidence="7">
    <location>
        <begin position="52"/>
        <end position="83"/>
    </location>
</feature>
<dbReference type="Pfam" id="PF25295">
    <property type="entry name" value="TPR_IFT122"/>
    <property type="match status" value="1"/>
</dbReference>
<dbReference type="InterPro" id="IPR001680">
    <property type="entry name" value="WD40_rpt"/>
</dbReference>
<proteinExistence type="predicted"/>
<evidence type="ECO:0000313" key="12">
    <source>
        <dbReference type="EMBL" id="CAF0800008.1"/>
    </source>
</evidence>
<dbReference type="GO" id="GO:0030991">
    <property type="term" value="C:intraciliary transport particle A"/>
    <property type="evidence" value="ECO:0007669"/>
    <property type="project" value="TreeGrafter"/>
</dbReference>
<evidence type="ECO:0000259" key="9">
    <source>
        <dbReference type="Pfam" id="PF23381"/>
    </source>
</evidence>
<comment type="caution">
    <text evidence="12">The sequence shown here is derived from an EMBL/GenBank/DDBJ whole genome shotgun (WGS) entry which is preliminary data.</text>
</comment>
<evidence type="ECO:0000256" key="1">
    <source>
        <dbReference type="ARBA" id="ARBA00004138"/>
    </source>
</evidence>
<dbReference type="PANTHER" id="PTHR12764">
    <property type="entry name" value="WD REPEAT DOMAIN-RELATED"/>
    <property type="match status" value="1"/>
</dbReference>
<dbReference type="GO" id="GO:1905515">
    <property type="term" value="P:non-motile cilium assembly"/>
    <property type="evidence" value="ECO:0007669"/>
    <property type="project" value="TreeGrafter"/>
</dbReference>
<gene>
    <name evidence="12" type="ORF">OXX778_LOCUS6418</name>
</gene>
<protein>
    <recommendedName>
        <fullName evidence="2">Intraflagellar transport protein 122 homolog</fullName>
    </recommendedName>
</protein>
<dbReference type="Proteomes" id="UP000663879">
    <property type="component" value="Unassembled WGS sequence"/>
</dbReference>
<keyword evidence="6" id="KW-0966">Cell projection</keyword>
<evidence type="ECO:0000259" key="8">
    <source>
        <dbReference type="Pfam" id="PF23377"/>
    </source>
</evidence>
<name>A0A813SIC2_9BILA</name>
<dbReference type="SUPFAM" id="SSF50978">
    <property type="entry name" value="WD40 repeat-like"/>
    <property type="match status" value="2"/>
</dbReference>
<keyword evidence="13" id="KW-1185">Reference proteome</keyword>
<dbReference type="EMBL" id="CAJNOC010000759">
    <property type="protein sequence ID" value="CAF0800008.1"/>
    <property type="molecule type" value="Genomic_DNA"/>
</dbReference>
<dbReference type="SMART" id="SM00320">
    <property type="entry name" value="WD40"/>
    <property type="match status" value="8"/>
</dbReference>
<feature type="domain" description="IFT122 first beta-propeller" evidence="9">
    <location>
        <begin position="15"/>
        <end position="189"/>
    </location>
</feature>
<dbReference type="PANTHER" id="PTHR12764:SF4">
    <property type="entry name" value="INTRAFLAGELLAR TRANSPORT PROTEIN 122 HOMOLOG"/>
    <property type="match status" value="1"/>
</dbReference>
<dbReference type="Gene3D" id="1.25.40.470">
    <property type="match status" value="1"/>
</dbReference>
<dbReference type="AlphaFoldDB" id="A0A813SIC2"/>
<dbReference type="PROSITE" id="PS50294">
    <property type="entry name" value="WD_REPEATS_REGION"/>
    <property type="match status" value="1"/>
</dbReference>
<evidence type="ECO:0000256" key="3">
    <source>
        <dbReference type="ARBA" id="ARBA00022574"/>
    </source>
</evidence>
<comment type="subcellular location">
    <subcellularLocation>
        <location evidence="1">Cell projection</location>
        <location evidence="1">Cilium</location>
    </subcellularLocation>
</comment>
<evidence type="ECO:0000256" key="4">
    <source>
        <dbReference type="ARBA" id="ARBA00022737"/>
    </source>
</evidence>
<dbReference type="PROSITE" id="PS50082">
    <property type="entry name" value="WD_REPEATS_2"/>
    <property type="match status" value="1"/>
</dbReference>
<dbReference type="InterPro" id="IPR056152">
    <property type="entry name" value="Beta-prop_IFT122_2nd"/>
</dbReference>
<evidence type="ECO:0000256" key="7">
    <source>
        <dbReference type="PROSITE-ProRule" id="PRU00221"/>
    </source>
</evidence>
<evidence type="ECO:0000259" key="10">
    <source>
        <dbReference type="Pfam" id="PF25144"/>
    </source>
</evidence>
<evidence type="ECO:0000256" key="5">
    <source>
        <dbReference type="ARBA" id="ARBA00023069"/>
    </source>
</evidence>
<dbReference type="Pfam" id="PF23377">
    <property type="entry name" value="Beta-prop_IFT122_2nd"/>
    <property type="match status" value="1"/>
</dbReference>
<evidence type="ECO:0000259" key="11">
    <source>
        <dbReference type="Pfam" id="PF25295"/>
    </source>
</evidence>
<dbReference type="Pfam" id="PF25144">
    <property type="entry name" value="Zn_ribbon_IFT122"/>
    <property type="match status" value="1"/>
</dbReference>
<accession>A0A813SIC2</accession>
<dbReference type="InterPro" id="IPR039857">
    <property type="entry name" value="Ift122/121"/>
</dbReference>
<feature type="domain" description="IFT122 first beta-propeller" evidence="9">
    <location>
        <begin position="193"/>
        <end position="293"/>
    </location>
</feature>
<evidence type="ECO:0000256" key="6">
    <source>
        <dbReference type="ARBA" id="ARBA00023273"/>
    </source>
</evidence>
<feature type="domain" description="IFT122 second beta-propeller" evidence="8">
    <location>
        <begin position="299"/>
        <end position="550"/>
    </location>
</feature>
<dbReference type="GO" id="GO:0035721">
    <property type="term" value="P:intraciliary retrograde transport"/>
    <property type="evidence" value="ECO:0007669"/>
    <property type="project" value="TreeGrafter"/>
</dbReference>
<dbReference type="GO" id="GO:0097730">
    <property type="term" value="C:non-motile cilium"/>
    <property type="evidence" value="ECO:0007669"/>
    <property type="project" value="TreeGrafter"/>
</dbReference>
<dbReference type="InterPro" id="IPR056153">
    <property type="entry name" value="Beta-prop_IFT122_1st"/>
</dbReference>
<keyword evidence="3 7" id="KW-0853">WD repeat</keyword>
<dbReference type="InterPro" id="IPR057411">
    <property type="entry name" value="TPR_IFT122"/>
</dbReference>
<dbReference type="Gene3D" id="2.130.10.10">
    <property type="entry name" value="YVTN repeat-like/Quinoprotein amine dehydrogenase"/>
    <property type="match status" value="1"/>
</dbReference>
<keyword evidence="5" id="KW-0969">Cilium</keyword>
<dbReference type="Pfam" id="PF23381">
    <property type="entry name" value="Beta-prop_IFT122_1st"/>
    <property type="match status" value="2"/>
</dbReference>
<dbReference type="Pfam" id="PF25143">
    <property type="entry name" value="Zn_ribbon_IFT122_C"/>
    <property type="match status" value="1"/>
</dbReference>
<evidence type="ECO:0000256" key="2">
    <source>
        <dbReference type="ARBA" id="ARBA00019442"/>
    </source>
</evidence>
<dbReference type="InterPro" id="IPR015943">
    <property type="entry name" value="WD40/YVTN_repeat-like_dom_sf"/>
</dbReference>
<keyword evidence="4" id="KW-0677">Repeat</keyword>
<dbReference type="InterPro" id="IPR056838">
    <property type="entry name" value="Zn_ribbon_IFT122"/>
</dbReference>
<sequence>MKVLESWTEKITDENTSIHDLCFRPDGTQLVVAAGNKVLVFDPLDGTLIKALAGHKETVYCLSYAKDGSYFASGGADKMVIIWTSELEGTLRFQHNEAIQALAFNPITSVLITCAITDFGLWSSKEKFVPKTKVNSRITSCAWTSDGLFMALGFFNGTVQIRDKNGEEKLKIERPDAANTPVWCVEWTKTKNSGEILAVADWSQKLSFYHLTGKQAFKDKKIGFDAAQISWHSDGEYLVTSGSNKQCNIYTSEGVKLHTVCEKESWVLCAKQKPGSNFLAVGSQDGTITMFQLAISTVHGLYKEKYAFRESMTDVIIHNLITEVKVRIKCKDFVKKLAVYKDSLAVQLPDKVVIYEIDSNDPKSMTYKGKKSISKKFDCNLFVITSENIILCYEKRLECLNLKGEKIKEWQMEYSVRYLKVIGGPVGKEGILVGLRSGHVFQIFVDSAFPVQLIKQSNSIRYVDMSMQRQKLAVIDDNLTLFVYNLKNGDLIFQEPNANSVAWNSSCEDMLAFSGGGNVSIIVSNFPPQKQRLQGVVVGFNGSYIFYTNALSVSSIEIAHSNSMSQYLEKKMFKEAYDVACLGVTHRDWETLGLSALENLHLEIARKSFIRVKDFKYLNLIYNLQEMKKQGGLKNDVILAFFNAYQSKFTEAAKAFRKGGEENLAMQMFTDLRMFDMAKEYISGADMDKNSILMKQAEWALRNGDVKTAAEMYMNARQYGKAIDLAGKNNWSEMLLEIVRKLDKADRDSLNKCAEYFKKMKLHNFAGEVYEKMGNIKELIELRMASNQWDEVFALAKKYPDLNNMAHYKYGQWLAENDKFEEAQKAFNEAGFKKEAIKVLEELTFNAVIENRFNDASYYYWLLSMEYLQIASDEPNDQVREKSLKKFNEFQRLAEIYCAYEYIHKSVLQPYDEFFSDVLFNSARFLIHELNSEQQQIPIGISKFKILYTAAKISKELDCFKFSRNILERMDEVIVPHKFSDEVEQMSMSIKAKPFKDKDDYIPLCYRCSQHNSLLNSKGNNCSNCLQPYVISFASFDPLPLVEFILPDDISDEEALSLIDYVPNSQFDKDAEKRQREAMYGDLNTARGSTNRLVIGDQKITSSLANDPFVGLMKKYNANANEYKPIIVNREVLKAIDPTHVFVSKWPSPLRWKFYKIILTSEPIIKCNFCNRFFHTDDFELSLLKKGQCPFCRRSKNNSNN</sequence>
<evidence type="ECO:0000313" key="13">
    <source>
        <dbReference type="Proteomes" id="UP000663879"/>
    </source>
</evidence>
<reference evidence="12" key="1">
    <citation type="submission" date="2021-02" db="EMBL/GenBank/DDBJ databases">
        <authorList>
            <person name="Nowell W R."/>
        </authorList>
    </citation>
    <scope>NUCLEOTIDE SEQUENCE</scope>
    <source>
        <strain evidence="12">Ploen Becks lab</strain>
    </source>
</reference>